<dbReference type="EMBL" id="CAJNOC010000471">
    <property type="protein sequence ID" value="CAF0765489.1"/>
    <property type="molecule type" value="Genomic_DNA"/>
</dbReference>
<dbReference type="SMART" id="SM00714">
    <property type="entry name" value="LITAF"/>
    <property type="match status" value="1"/>
</dbReference>
<keyword evidence="6" id="KW-0862">Zinc</keyword>
<evidence type="ECO:0000256" key="4">
    <source>
        <dbReference type="ARBA" id="ARBA00005975"/>
    </source>
</evidence>
<dbReference type="InterPro" id="IPR006629">
    <property type="entry name" value="LITAF"/>
</dbReference>
<dbReference type="OrthoDB" id="5599753at2759"/>
<keyword evidence="5" id="KW-0479">Metal-binding</keyword>
<dbReference type="GO" id="GO:0031902">
    <property type="term" value="C:late endosome membrane"/>
    <property type="evidence" value="ECO:0007669"/>
    <property type="project" value="UniProtKB-SubCell"/>
</dbReference>
<dbReference type="GO" id="GO:0005765">
    <property type="term" value="C:lysosomal membrane"/>
    <property type="evidence" value="ECO:0007669"/>
    <property type="project" value="UniProtKB-SubCell"/>
</dbReference>
<sequence>MNENRVEPIVYIPGYNQQGTNVQNYQSTQVVIIQPGPAYPLLGRDPTTMTCPKCKSSVVTRIEYKNGTYTYILCLMLSFTGGCLGCQFIPFCLECAKDVNHFCPNCGELIGTVERMQRAQYGYSNRSRSMVVAMGR</sequence>
<dbReference type="GO" id="GO:0008270">
    <property type="term" value="F:zinc ion binding"/>
    <property type="evidence" value="ECO:0007669"/>
    <property type="project" value="TreeGrafter"/>
</dbReference>
<comment type="subcellular location">
    <subcellularLocation>
        <location evidence="2">Endosome membrane</location>
        <topology evidence="2">Peripheral membrane protein</topology>
    </subcellularLocation>
    <subcellularLocation>
        <location evidence="1">Late endosome membrane</location>
    </subcellularLocation>
    <subcellularLocation>
        <location evidence="3">Lysosome membrane</location>
        <topology evidence="3">Peripheral membrane protein</topology>
        <orientation evidence="3">Cytoplasmic side</orientation>
    </subcellularLocation>
</comment>
<dbReference type="Proteomes" id="UP000663879">
    <property type="component" value="Unassembled WGS sequence"/>
</dbReference>
<evidence type="ECO:0000256" key="2">
    <source>
        <dbReference type="ARBA" id="ARBA00004481"/>
    </source>
</evidence>
<dbReference type="PROSITE" id="PS51837">
    <property type="entry name" value="LITAF"/>
    <property type="match status" value="1"/>
</dbReference>
<comment type="caution">
    <text evidence="9">The sequence shown here is derived from an EMBL/GenBank/DDBJ whole genome shotgun (WGS) entry which is preliminary data.</text>
</comment>
<protein>
    <recommendedName>
        <fullName evidence="8">LITAF domain-containing protein</fullName>
    </recommendedName>
</protein>
<dbReference type="InterPro" id="IPR037519">
    <property type="entry name" value="LITAF_fam"/>
</dbReference>
<evidence type="ECO:0000259" key="8">
    <source>
        <dbReference type="PROSITE" id="PS51837"/>
    </source>
</evidence>
<dbReference type="AlphaFoldDB" id="A0A813QC78"/>
<feature type="domain" description="LITAF" evidence="8">
    <location>
        <begin position="28"/>
        <end position="115"/>
    </location>
</feature>
<dbReference type="Pfam" id="PF10601">
    <property type="entry name" value="zf-LITAF-like"/>
    <property type="match status" value="1"/>
</dbReference>
<dbReference type="PANTHER" id="PTHR23292:SF6">
    <property type="entry name" value="FI16602P1-RELATED"/>
    <property type="match status" value="1"/>
</dbReference>
<evidence type="ECO:0000313" key="9">
    <source>
        <dbReference type="EMBL" id="CAF0765489.1"/>
    </source>
</evidence>
<evidence type="ECO:0000256" key="6">
    <source>
        <dbReference type="ARBA" id="ARBA00022833"/>
    </source>
</evidence>
<name>A0A813QC78_9BILA</name>
<evidence type="ECO:0000256" key="3">
    <source>
        <dbReference type="ARBA" id="ARBA00004630"/>
    </source>
</evidence>
<gene>
    <name evidence="9" type="ORF">OXX778_LOCUS4667</name>
</gene>
<accession>A0A813QC78</accession>
<keyword evidence="10" id="KW-1185">Reference proteome</keyword>
<evidence type="ECO:0000313" key="10">
    <source>
        <dbReference type="Proteomes" id="UP000663879"/>
    </source>
</evidence>
<evidence type="ECO:0000256" key="7">
    <source>
        <dbReference type="ARBA" id="ARBA00023136"/>
    </source>
</evidence>
<evidence type="ECO:0000256" key="5">
    <source>
        <dbReference type="ARBA" id="ARBA00022723"/>
    </source>
</evidence>
<reference evidence="9" key="1">
    <citation type="submission" date="2021-02" db="EMBL/GenBank/DDBJ databases">
        <authorList>
            <person name="Nowell W R."/>
        </authorList>
    </citation>
    <scope>NUCLEOTIDE SEQUENCE</scope>
    <source>
        <strain evidence="9">Ploen Becks lab</strain>
    </source>
</reference>
<evidence type="ECO:0000256" key="1">
    <source>
        <dbReference type="ARBA" id="ARBA00004414"/>
    </source>
</evidence>
<dbReference type="PANTHER" id="PTHR23292">
    <property type="entry name" value="LIPOPOLYSACCHARIDE-INDUCED TUMOR NECROSIS FACTOR-ALPHA FACTOR"/>
    <property type="match status" value="1"/>
</dbReference>
<keyword evidence="7" id="KW-0472">Membrane</keyword>
<organism evidence="9 10">
    <name type="scientific">Brachionus calyciflorus</name>
    <dbReference type="NCBI Taxonomy" id="104777"/>
    <lineage>
        <taxon>Eukaryota</taxon>
        <taxon>Metazoa</taxon>
        <taxon>Spiralia</taxon>
        <taxon>Gnathifera</taxon>
        <taxon>Rotifera</taxon>
        <taxon>Eurotatoria</taxon>
        <taxon>Monogononta</taxon>
        <taxon>Pseudotrocha</taxon>
        <taxon>Ploima</taxon>
        <taxon>Brachionidae</taxon>
        <taxon>Brachionus</taxon>
    </lineage>
</organism>
<comment type="similarity">
    <text evidence="4">Belongs to the CDIP1/LITAF family.</text>
</comment>
<proteinExistence type="inferred from homology"/>